<reference evidence="2" key="2">
    <citation type="submission" date="2020-05" db="EMBL/GenBank/DDBJ databases">
        <authorList>
            <person name="Kim H.-S."/>
            <person name="Proctor R.H."/>
            <person name="Brown D.W."/>
        </authorList>
    </citation>
    <scope>NUCLEOTIDE SEQUENCE</scope>
    <source>
        <strain evidence="2">NRRL 22465</strain>
    </source>
</reference>
<reference evidence="2" key="1">
    <citation type="journal article" date="2020" name="BMC Genomics">
        <title>Correction to: Identification and distribution of gene clusters required for synthesis of sphingolipid metabolism inhibitors in diverse species of the filamentous fungus Fusarium.</title>
        <authorList>
            <person name="Kim H.S."/>
            <person name="Lohmar J.M."/>
            <person name="Busman M."/>
            <person name="Brown D.W."/>
            <person name="Naumann T.A."/>
            <person name="Divon H.H."/>
            <person name="Lysoe E."/>
            <person name="Uhlig S."/>
            <person name="Proctor R.H."/>
        </authorList>
    </citation>
    <scope>NUCLEOTIDE SEQUENCE</scope>
    <source>
        <strain evidence="2">NRRL 22465</strain>
    </source>
</reference>
<dbReference type="EMBL" id="JABEYC010000825">
    <property type="protein sequence ID" value="KAF4973919.1"/>
    <property type="molecule type" value="Genomic_DNA"/>
</dbReference>
<accession>A0A8H4UCY7</accession>
<dbReference type="Proteomes" id="UP000635477">
    <property type="component" value="Unassembled WGS sequence"/>
</dbReference>
<dbReference type="AlphaFoldDB" id="A0A8H4UCY7"/>
<keyword evidence="1" id="KW-0732">Signal</keyword>
<evidence type="ECO:0000313" key="2">
    <source>
        <dbReference type="EMBL" id="KAF4973919.1"/>
    </source>
</evidence>
<evidence type="ECO:0000313" key="3">
    <source>
        <dbReference type="Proteomes" id="UP000635477"/>
    </source>
</evidence>
<feature type="signal peptide" evidence="1">
    <location>
        <begin position="1"/>
        <end position="30"/>
    </location>
</feature>
<evidence type="ECO:0000256" key="1">
    <source>
        <dbReference type="SAM" id="SignalP"/>
    </source>
</evidence>
<gene>
    <name evidence="2" type="ORF">FZEAL_9105</name>
</gene>
<name>A0A8H4UCY7_9HYPO</name>
<organism evidence="2 3">
    <name type="scientific">Fusarium zealandicum</name>
    <dbReference type="NCBI Taxonomy" id="1053134"/>
    <lineage>
        <taxon>Eukaryota</taxon>
        <taxon>Fungi</taxon>
        <taxon>Dikarya</taxon>
        <taxon>Ascomycota</taxon>
        <taxon>Pezizomycotina</taxon>
        <taxon>Sordariomycetes</taxon>
        <taxon>Hypocreomycetidae</taxon>
        <taxon>Hypocreales</taxon>
        <taxon>Nectriaceae</taxon>
        <taxon>Fusarium</taxon>
        <taxon>Fusarium staphyleae species complex</taxon>
    </lineage>
</organism>
<proteinExistence type="predicted"/>
<comment type="caution">
    <text evidence="2">The sequence shown here is derived from an EMBL/GenBank/DDBJ whole genome shotgun (WGS) entry which is preliminary data.</text>
</comment>
<sequence>MLGPAMLQNGFSKLLAALFCLLAAVNYSIAAPHNRDLAVREEGRLSTRAGTPEVKWFHEKLKTSTLFREEETVFIDFRDGPKSYASGAFGGCIALIIATKQGAIAGHYTATKTGVEKAAEDFKKLYEDDDKKDLLEDATPHIYYMIQNPSEGDIHAEEVVKEHIEMLEDLTDNDVVHHDYMESVYAYVDEDLEEIQGWDRENILSGAVVIENEGGGDKDTKLSFVTQQLIRDSARPN</sequence>
<feature type="chain" id="PRO_5034621567" evidence="1">
    <location>
        <begin position="31"/>
        <end position="237"/>
    </location>
</feature>
<dbReference type="OrthoDB" id="5047636at2759"/>
<keyword evidence="3" id="KW-1185">Reference proteome</keyword>
<protein>
    <submittedName>
        <fullName evidence="2">Uncharacterized protein</fullName>
    </submittedName>
</protein>